<evidence type="ECO:0000313" key="5">
    <source>
        <dbReference type="Proteomes" id="UP000239560"/>
    </source>
</evidence>
<dbReference type="InterPro" id="IPR002678">
    <property type="entry name" value="DUF34/NIF3"/>
</dbReference>
<dbReference type="Pfam" id="PF01784">
    <property type="entry name" value="DUF34_NIF3"/>
    <property type="match status" value="1"/>
</dbReference>
<accession>A0A2S9ZZE5</accession>
<feature type="binding site" evidence="2">
    <location>
        <position position="148"/>
    </location>
    <ligand>
        <name>a divalent metal cation</name>
        <dbReference type="ChEBI" id="CHEBI:60240"/>
        <label>1</label>
    </ligand>
</feature>
<dbReference type="AlphaFoldDB" id="A0A2S9ZZE5"/>
<feature type="compositionally biased region" description="Basic and acidic residues" evidence="3">
    <location>
        <begin position="195"/>
        <end position="204"/>
    </location>
</feature>
<dbReference type="PANTHER" id="PTHR13799:SF13">
    <property type="entry name" value="NIF3-LIKE PROTEIN 1"/>
    <property type="match status" value="1"/>
</dbReference>
<dbReference type="PANTHER" id="PTHR13799">
    <property type="entry name" value="NGG1 INTERACTING FACTOR 3"/>
    <property type="match status" value="1"/>
</dbReference>
<sequence>MLARQIGSHFTRAIATPPPTLARTFSSSHPHRMPSPTLTHLQTALAKLTPLELAESAWDNVGLMAEAPEARDGKLAEGEARKVYLCIDLTTAVCSEALSDPSTTAILSYHPPIFRGLKSFTLANPLQASLLRCISSGVSVFSIHTAADNCVGSNNDFMASGLLQAAGVETDADGMVRPGQGKGSKALKEASSPPEGHEGAGHGRFVDLLEGGGRKLTRDAAVQAVKKRLGLKYIQAAWSSSGPAEIRTIAICAGSGGSVLGGVKADLYLTGEMSHHEILAANAAGSHVFCCNHTNTERPWLAFFAPRLQAAMNETAAGDGASAPKYEVVLSKEDKEPLQVV</sequence>
<dbReference type="GO" id="GO:0016787">
    <property type="term" value="F:hydrolase activity"/>
    <property type="evidence" value="ECO:0007669"/>
    <property type="project" value="UniProtKB-KW"/>
</dbReference>
<protein>
    <submittedName>
        <fullName evidence="4">GTP cyclohydrolase 1 type 2/Nif3</fullName>
    </submittedName>
</protein>
<dbReference type="InterPro" id="IPR036069">
    <property type="entry name" value="DUF34/NIF3_sf"/>
</dbReference>
<gene>
    <name evidence="4" type="ORF">AAT19DRAFT_10662</name>
</gene>
<evidence type="ECO:0000256" key="2">
    <source>
        <dbReference type="PIRSR" id="PIRSR602678-1"/>
    </source>
</evidence>
<dbReference type="GO" id="GO:0046872">
    <property type="term" value="F:metal ion binding"/>
    <property type="evidence" value="ECO:0007669"/>
    <property type="project" value="UniProtKB-KW"/>
</dbReference>
<comment type="caution">
    <text evidence="4">The sequence shown here is derived from an EMBL/GenBank/DDBJ whole genome shotgun (WGS) entry which is preliminary data.</text>
</comment>
<name>A0A2S9ZZE5_RHOTO</name>
<organism evidence="4 5">
    <name type="scientific">Rhodotorula toruloides</name>
    <name type="common">Yeast</name>
    <name type="synonym">Rhodosporidium toruloides</name>
    <dbReference type="NCBI Taxonomy" id="5286"/>
    <lineage>
        <taxon>Eukaryota</taxon>
        <taxon>Fungi</taxon>
        <taxon>Dikarya</taxon>
        <taxon>Basidiomycota</taxon>
        <taxon>Pucciniomycotina</taxon>
        <taxon>Microbotryomycetes</taxon>
        <taxon>Sporidiobolales</taxon>
        <taxon>Sporidiobolaceae</taxon>
        <taxon>Rhodotorula</taxon>
    </lineage>
</organism>
<dbReference type="GO" id="GO:0005739">
    <property type="term" value="C:mitochondrion"/>
    <property type="evidence" value="ECO:0007669"/>
    <property type="project" value="TreeGrafter"/>
</dbReference>
<evidence type="ECO:0000313" key="4">
    <source>
        <dbReference type="EMBL" id="PRQ71122.1"/>
    </source>
</evidence>
<dbReference type="EMBL" id="LCTV02000013">
    <property type="protein sequence ID" value="PRQ71122.1"/>
    <property type="molecule type" value="Genomic_DNA"/>
</dbReference>
<feature type="binding site" evidence="2">
    <location>
        <position position="297"/>
    </location>
    <ligand>
        <name>a divalent metal cation</name>
        <dbReference type="ChEBI" id="CHEBI:60240"/>
        <label>1</label>
    </ligand>
</feature>
<comment type="similarity">
    <text evidence="1">Belongs to the GTP cyclohydrolase I type 2/NIF3 family.</text>
</comment>
<dbReference type="OrthoDB" id="3345469at2759"/>
<dbReference type="FunFam" id="3.40.1390.30:FF:000001">
    <property type="entry name" value="GTP cyclohydrolase 1 type 2"/>
    <property type="match status" value="1"/>
</dbReference>
<reference evidence="4 5" key="1">
    <citation type="journal article" date="2018" name="Elife">
        <title>Functional genomics of lipid metabolism in the oleaginous yeast Rhodosporidium toruloides.</title>
        <authorList>
            <person name="Coradetti S.T."/>
            <person name="Pinel D."/>
            <person name="Geiselman G."/>
            <person name="Ito M."/>
            <person name="Mondo S."/>
            <person name="Reilly M.C."/>
            <person name="Cheng Y.F."/>
            <person name="Bauer S."/>
            <person name="Grigoriev I."/>
            <person name="Gladden J.M."/>
            <person name="Simmons B.A."/>
            <person name="Brem R."/>
            <person name="Arkin A.P."/>
            <person name="Skerker J.M."/>
        </authorList>
    </citation>
    <scope>NUCLEOTIDE SEQUENCE [LARGE SCALE GENOMIC DNA]</scope>
    <source>
        <strain evidence="4 5">NBRC 0880</strain>
    </source>
</reference>
<feature type="binding site" evidence="2">
    <location>
        <position position="293"/>
    </location>
    <ligand>
        <name>a divalent metal cation</name>
        <dbReference type="ChEBI" id="CHEBI:60240"/>
        <label>1</label>
    </ligand>
</feature>
<feature type="binding site" evidence="2">
    <location>
        <position position="110"/>
    </location>
    <ligand>
        <name>a divalent metal cation</name>
        <dbReference type="ChEBI" id="CHEBI:60240"/>
        <label>1</label>
    </ligand>
</feature>
<evidence type="ECO:0000256" key="1">
    <source>
        <dbReference type="ARBA" id="ARBA00006964"/>
    </source>
</evidence>
<dbReference type="Proteomes" id="UP000239560">
    <property type="component" value="Unassembled WGS sequence"/>
</dbReference>
<dbReference type="SUPFAM" id="SSF102705">
    <property type="entry name" value="NIF3 (NGG1p interacting factor 3)-like"/>
    <property type="match status" value="1"/>
</dbReference>
<keyword evidence="4" id="KW-0378">Hydrolase</keyword>
<feature type="region of interest" description="Disordered" evidence="3">
    <location>
        <begin position="175"/>
        <end position="204"/>
    </location>
</feature>
<evidence type="ECO:0000256" key="3">
    <source>
        <dbReference type="SAM" id="MobiDB-lite"/>
    </source>
</evidence>
<proteinExistence type="inferred from homology"/>
<dbReference type="Gene3D" id="3.40.1390.30">
    <property type="entry name" value="NIF3 (NGG1p interacting factor 3)-like"/>
    <property type="match status" value="2"/>
</dbReference>
<keyword evidence="2" id="KW-0479">Metal-binding</keyword>